<feature type="domain" description="NIDO" evidence="9">
    <location>
        <begin position="328"/>
        <end position="491"/>
    </location>
</feature>
<organism evidence="10 11">
    <name type="scientific">Mesorhabditis belari</name>
    <dbReference type="NCBI Taxonomy" id="2138241"/>
    <lineage>
        <taxon>Eukaryota</taxon>
        <taxon>Metazoa</taxon>
        <taxon>Ecdysozoa</taxon>
        <taxon>Nematoda</taxon>
        <taxon>Chromadorea</taxon>
        <taxon>Rhabditida</taxon>
        <taxon>Rhabditina</taxon>
        <taxon>Rhabditomorpha</taxon>
        <taxon>Rhabditoidea</taxon>
        <taxon>Rhabditidae</taxon>
        <taxon>Mesorhabditinae</taxon>
        <taxon>Mesorhabditis</taxon>
    </lineage>
</organism>
<dbReference type="InterPro" id="IPR016187">
    <property type="entry name" value="CTDL_fold"/>
</dbReference>
<dbReference type="InterPro" id="IPR057019">
    <property type="entry name" value="F54D1_6-like_Ig-like_2"/>
</dbReference>
<dbReference type="SMART" id="SM00723">
    <property type="entry name" value="AMOP"/>
    <property type="match status" value="1"/>
</dbReference>
<proteinExistence type="predicted"/>
<dbReference type="Pfam" id="PF24469">
    <property type="entry name" value="F54D1_6_C"/>
    <property type="match status" value="1"/>
</dbReference>
<dbReference type="WBParaSite" id="MBELARI_LOCUS8550">
    <property type="protein sequence ID" value="MBELARI_LOCUS8550"/>
    <property type="gene ID" value="MBELARI_LOCUS8550"/>
</dbReference>
<dbReference type="GO" id="GO:0007160">
    <property type="term" value="P:cell-matrix adhesion"/>
    <property type="evidence" value="ECO:0007669"/>
    <property type="project" value="InterPro"/>
</dbReference>
<dbReference type="CDD" id="cd00037">
    <property type="entry name" value="CLECT"/>
    <property type="match status" value="2"/>
</dbReference>
<reference evidence="11" key="1">
    <citation type="submission" date="2024-02" db="UniProtKB">
        <authorList>
            <consortium name="WormBaseParasite"/>
        </authorList>
    </citation>
    <scope>IDENTIFICATION</scope>
</reference>
<evidence type="ECO:0000256" key="5">
    <source>
        <dbReference type="SAM" id="MobiDB-lite"/>
    </source>
</evidence>
<evidence type="ECO:0000313" key="10">
    <source>
        <dbReference type="Proteomes" id="UP000887575"/>
    </source>
</evidence>
<evidence type="ECO:0000256" key="6">
    <source>
        <dbReference type="SAM" id="Phobius"/>
    </source>
</evidence>
<keyword evidence="10" id="KW-1185">Reference proteome</keyword>
<dbReference type="SUPFAM" id="SSF56436">
    <property type="entry name" value="C-type lectin-like"/>
    <property type="match status" value="2"/>
</dbReference>
<dbReference type="Pfam" id="PF03782">
    <property type="entry name" value="AMOP"/>
    <property type="match status" value="1"/>
</dbReference>
<name>A0AAF3FS74_9BILA</name>
<dbReference type="InterPro" id="IPR056075">
    <property type="entry name" value="DUF7658"/>
</dbReference>
<dbReference type="PANTHER" id="PTHR13802:SF60">
    <property type="entry name" value="PROTEIN CBG06057"/>
    <property type="match status" value="1"/>
</dbReference>
<evidence type="ECO:0000313" key="11">
    <source>
        <dbReference type="WBParaSite" id="MBELARI_LOCUS8550"/>
    </source>
</evidence>
<dbReference type="SMART" id="SM00539">
    <property type="entry name" value="NIDO"/>
    <property type="match status" value="1"/>
</dbReference>
<evidence type="ECO:0000256" key="2">
    <source>
        <dbReference type="ARBA" id="ARBA00022692"/>
    </source>
</evidence>
<dbReference type="Pfam" id="PF24464">
    <property type="entry name" value="Ig_F54D1_6_2"/>
    <property type="match status" value="1"/>
</dbReference>
<dbReference type="Gene3D" id="3.10.100.10">
    <property type="entry name" value="Mannose-Binding Protein A, subunit A"/>
    <property type="match status" value="2"/>
</dbReference>
<dbReference type="InterPro" id="IPR051495">
    <property type="entry name" value="Epithelial_Barrier/Signaling"/>
</dbReference>
<dbReference type="InterPro" id="IPR057017">
    <property type="entry name" value="F54D1_6-like_C"/>
</dbReference>
<keyword evidence="2 6" id="KW-0812">Transmembrane</keyword>
<feature type="domain" description="AMOP" evidence="8">
    <location>
        <begin position="688"/>
        <end position="869"/>
    </location>
</feature>
<dbReference type="InterPro" id="IPR003886">
    <property type="entry name" value="NIDO_dom"/>
</dbReference>
<dbReference type="SMART" id="SM00034">
    <property type="entry name" value="CLECT"/>
    <property type="match status" value="2"/>
</dbReference>
<keyword evidence="4 6" id="KW-0472">Membrane</keyword>
<dbReference type="Pfam" id="PF06119">
    <property type="entry name" value="NIDO"/>
    <property type="match status" value="1"/>
</dbReference>
<evidence type="ECO:0000259" key="8">
    <source>
        <dbReference type="PROSITE" id="PS50856"/>
    </source>
</evidence>
<feature type="domain" description="C-type lectin" evidence="7">
    <location>
        <begin position="102"/>
        <end position="179"/>
    </location>
</feature>
<feature type="transmembrane region" description="Helical" evidence="6">
    <location>
        <begin position="1299"/>
        <end position="1323"/>
    </location>
</feature>
<feature type="domain" description="C-type lectin" evidence="7">
    <location>
        <begin position="1"/>
        <end position="90"/>
    </location>
</feature>
<feature type="compositionally biased region" description="Polar residues" evidence="5">
    <location>
        <begin position="1373"/>
        <end position="1391"/>
    </location>
</feature>
<accession>A0AAF3FS74</accession>
<dbReference type="InterPro" id="IPR016186">
    <property type="entry name" value="C-type_lectin-like/link_sf"/>
</dbReference>
<evidence type="ECO:0000256" key="1">
    <source>
        <dbReference type="ARBA" id="ARBA00004370"/>
    </source>
</evidence>
<evidence type="ECO:0000256" key="4">
    <source>
        <dbReference type="ARBA" id="ARBA00023136"/>
    </source>
</evidence>
<dbReference type="Proteomes" id="UP000887575">
    <property type="component" value="Unassembled WGS sequence"/>
</dbReference>
<dbReference type="InterPro" id="IPR001304">
    <property type="entry name" value="C-type_lectin-like"/>
</dbReference>
<dbReference type="PANTHER" id="PTHR13802">
    <property type="entry name" value="MUCIN 4-RELATED"/>
    <property type="match status" value="1"/>
</dbReference>
<dbReference type="PROSITE" id="PS50041">
    <property type="entry name" value="C_TYPE_LECTIN_2"/>
    <property type="match status" value="2"/>
</dbReference>
<evidence type="ECO:0000256" key="3">
    <source>
        <dbReference type="ARBA" id="ARBA00022989"/>
    </source>
</evidence>
<dbReference type="PROSITE" id="PS51220">
    <property type="entry name" value="NIDO"/>
    <property type="match status" value="1"/>
</dbReference>
<sequence>MFNNGTLFSIHDIFMHNLLVQQARYYFLTDFFVGAKKVNGTWQWEDGTPFNYTRWAQNEPSKSGDCISVVVSWSQWYAVDCKSKSEGDCQSRAIWDPDLKTCLVPIQGTKNYTLAEGECESYRGMLISVHNAFENGVVQQEANMFFIYYYYLGAQRRGNTWTWIDGTPFTYQNWAQNEPAATGLGTNLITGQGLTPYYGVNLVPFGPDAGDMRVNDEMLTGGQTIDLHLFFPFYGGLYNYTSISGNGYISFATVLDQGPVINVGPLDTNWPTHQDPAMIAPYLCKQQIPRDHGPGLKTGVFYRLLLRQSLFGRQSDSNMNMGGSMPSSFFTQNMRQACPNTPNNYARCNQESDYQLNEWMNWLQEGIAGAQMFRADAALVVTWFNTASAISGRSDVDAGQLATYQLIWLTDSNARLSYVIFNYDRLGFDAADFRGNSRSGRCQALFNGGNHTGMVPVDPTQMYKNSPKVLASQSGVPHMVRGRYMFRVDDVVRPGGCSNKTGGTFPMMIYPNIVNMLGETTVDVNAMYPRNFTNPDLNNRMDTGGARISDDSMYSVQLGLYVIGYKEFKDDNIKKFRPEHRIIARLGSYANKNQYEYRWRPQEERINLNQVEQWYMTDWERMNELYTYRFGYLKLAPIINLDQQRPTQLPAGLVSHPISLHWMWTTNNPEYQTTTYSQQEEQSRVDFVKKKAMQMCHDWYNEDGAQSNFIRDTETNASCPCVERQAMADLGRFMPHPRCSQTFRDITCTQSIGARNCYMSAQNVYGSYAGSGRTDTSHTTSRVPTHYGQVCCYDKEGFLMQTSYQPVIKVTPEVPYNPGFPLRAYEFGTSPYMGQWEVPGLSAFHNDYMPYFLCCKYSDFRCQMFYWRRPSSGCQEYQPPAYGEAMGAGIFNTIDNDKFIFNEPGVYTLLYIPKTLTTPEVRIQVRLERYPNRKVDFSYLGRWMPQKDLVQPSNATVITGIAIEATGTDRVHVLARKDTRRFRYRTSVIVGNILRYFDTMHIQRFTGVLVYVNSVERGQAEIYVVLKRHKLEESFNRDIDRLMNYQESFGMLNVALSVPPQYGVRPDGDKARENEIRQRYNLPKVSGLMRPFPEQTMSSQWQRDLQMQDVNSESYRQQIVQNYKIHGTGESGSDQNLNTQYNSDIPTDNMFTASKQEDSKFDECGDNWACLYNYALLNSKVIGEESYKSWNSHINLRNDAVRQYNSCGPINIEYPEYLMKVGSMDSAYLDGDVAQFECFQSHWTKGTHEYKCGMVANRERIVTAEYENKNHSIINLDIIDLNGIRVINHGVDLEKEENFFIWLAAILGTVAIIIVLILIYLCCWTPSLKKHPYSMEAEPLHPKIRPIDISDELRAPLTPHGGTPTKVPPRFDSYQSPPNASTPESLRNGNSKGAVHGFNTSV</sequence>
<evidence type="ECO:0000259" key="9">
    <source>
        <dbReference type="PROSITE" id="PS51220"/>
    </source>
</evidence>
<dbReference type="GO" id="GO:0016020">
    <property type="term" value="C:membrane"/>
    <property type="evidence" value="ECO:0007669"/>
    <property type="project" value="UniProtKB-SubCell"/>
</dbReference>
<dbReference type="PROSITE" id="PS50856">
    <property type="entry name" value="AMOP"/>
    <property type="match status" value="1"/>
</dbReference>
<dbReference type="InterPro" id="IPR005533">
    <property type="entry name" value="AMOP_dom"/>
</dbReference>
<dbReference type="Pfam" id="PF00059">
    <property type="entry name" value="Lectin_C"/>
    <property type="match status" value="2"/>
</dbReference>
<feature type="region of interest" description="Disordered" evidence="5">
    <location>
        <begin position="1358"/>
        <end position="1402"/>
    </location>
</feature>
<evidence type="ECO:0000259" key="7">
    <source>
        <dbReference type="PROSITE" id="PS50041"/>
    </source>
</evidence>
<comment type="subcellular location">
    <subcellularLocation>
        <location evidence="1">Membrane</location>
    </subcellularLocation>
</comment>
<keyword evidence="3 6" id="KW-1133">Transmembrane helix</keyword>
<dbReference type="Pfam" id="PF24678">
    <property type="entry name" value="DUF7658"/>
    <property type="match status" value="1"/>
</dbReference>
<protein>
    <submittedName>
        <fullName evidence="11">Uncharacterized protein</fullName>
    </submittedName>
</protein>